<feature type="transmembrane region" description="Helical" evidence="1">
    <location>
        <begin position="165"/>
        <end position="183"/>
    </location>
</feature>
<evidence type="ECO:0000256" key="1">
    <source>
        <dbReference type="SAM" id="Phobius"/>
    </source>
</evidence>
<feature type="transmembrane region" description="Helical" evidence="1">
    <location>
        <begin position="62"/>
        <end position="81"/>
    </location>
</feature>
<keyword evidence="3" id="KW-1185">Reference proteome</keyword>
<feature type="transmembrane region" description="Helical" evidence="1">
    <location>
        <begin position="136"/>
        <end position="153"/>
    </location>
</feature>
<feature type="transmembrane region" description="Helical" evidence="1">
    <location>
        <begin position="32"/>
        <end position="50"/>
    </location>
</feature>
<feature type="transmembrane region" description="Helical" evidence="1">
    <location>
        <begin position="7"/>
        <end position="26"/>
    </location>
</feature>
<organism evidence="2 3">
    <name type="scientific">Christiangramia lutea</name>
    <dbReference type="NCBI Taxonomy" id="1607951"/>
    <lineage>
        <taxon>Bacteria</taxon>
        <taxon>Pseudomonadati</taxon>
        <taxon>Bacteroidota</taxon>
        <taxon>Flavobacteriia</taxon>
        <taxon>Flavobacteriales</taxon>
        <taxon>Flavobacteriaceae</taxon>
        <taxon>Christiangramia</taxon>
    </lineage>
</organism>
<evidence type="ECO:0000313" key="3">
    <source>
        <dbReference type="Proteomes" id="UP001139226"/>
    </source>
</evidence>
<accession>A0A9X1V7I8</accession>
<dbReference type="EMBL" id="JAKVTV010000003">
    <property type="protein sequence ID" value="MCH4823853.1"/>
    <property type="molecule type" value="Genomic_DNA"/>
</dbReference>
<feature type="transmembrane region" description="Helical" evidence="1">
    <location>
        <begin position="87"/>
        <end position="105"/>
    </location>
</feature>
<sequence length="184" mass="19979">MYRFLTRLSGLFIIALHFVFILTAIYDKCPNPYLIAIFSGIIALLAFFYIKKFSFRNSVYRKLDVILILFTGLGAVVTYAFNIEAGLGVVLSAGITGLASSLLPYLNRRSEILRELPVAMYCGAFAGMTSPLIANGYAFILAAGLFSGILLIFTKTTLQGFGGKLGTIAFGGVALVSLILYLIF</sequence>
<gene>
    <name evidence="2" type="ORF">ML462_11790</name>
</gene>
<reference evidence="2" key="1">
    <citation type="submission" date="2022-03" db="EMBL/GenBank/DDBJ databases">
        <title>Gramella crocea sp. nov., isolated from activated sludge of a seafood processing plant.</title>
        <authorList>
            <person name="Zhang X."/>
        </authorList>
    </citation>
    <scope>NUCLEOTIDE SEQUENCE</scope>
    <source>
        <strain evidence="2">YJ019</strain>
    </source>
</reference>
<dbReference type="Proteomes" id="UP001139226">
    <property type="component" value="Unassembled WGS sequence"/>
</dbReference>
<keyword evidence="1" id="KW-0812">Transmembrane</keyword>
<keyword evidence="1" id="KW-0472">Membrane</keyword>
<comment type="caution">
    <text evidence="2">The sequence shown here is derived from an EMBL/GenBank/DDBJ whole genome shotgun (WGS) entry which is preliminary data.</text>
</comment>
<name>A0A9X1V7I8_9FLAO</name>
<keyword evidence="1" id="KW-1133">Transmembrane helix</keyword>
<dbReference type="RefSeq" id="WP_240714020.1">
    <property type="nucleotide sequence ID" value="NZ_JAKVTV010000003.1"/>
</dbReference>
<proteinExistence type="predicted"/>
<dbReference type="AlphaFoldDB" id="A0A9X1V7I8"/>
<protein>
    <submittedName>
        <fullName evidence="2">Uncharacterized protein</fullName>
    </submittedName>
</protein>
<evidence type="ECO:0000313" key="2">
    <source>
        <dbReference type="EMBL" id="MCH4823853.1"/>
    </source>
</evidence>